<proteinExistence type="predicted"/>
<evidence type="ECO:0000259" key="3">
    <source>
        <dbReference type="PROSITE" id="PS50110"/>
    </source>
</evidence>
<dbReference type="PANTHER" id="PTHR44591">
    <property type="entry name" value="STRESS RESPONSE REGULATOR PROTEIN 1"/>
    <property type="match status" value="1"/>
</dbReference>
<comment type="caution">
    <text evidence="4">The sequence shown here is derived from an EMBL/GenBank/DDBJ whole genome shotgun (WGS) entry which is preliminary data.</text>
</comment>
<dbReference type="PANTHER" id="PTHR44591:SF20">
    <property type="entry name" value="PROTEIN PILH"/>
    <property type="match status" value="1"/>
</dbReference>
<organism evidence="4 5">
    <name type="scientific">Candidatus Fischerbacteria bacterium RBG_13_37_8</name>
    <dbReference type="NCBI Taxonomy" id="1817863"/>
    <lineage>
        <taxon>Bacteria</taxon>
        <taxon>Candidatus Fischeribacteriota</taxon>
    </lineage>
</organism>
<evidence type="ECO:0000256" key="2">
    <source>
        <dbReference type="PROSITE-ProRule" id="PRU00169"/>
    </source>
</evidence>
<dbReference type="AlphaFoldDB" id="A0A1F5VK82"/>
<dbReference type="EMBL" id="MFGW01000145">
    <property type="protein sequence ID" value="OGF63869.1"/>
    <property type="molecule type" value="Genomic_DNA"/>
</dbReference>
<name>A0A1F5VK82_9BACT</name>
<feature type="modified residue" description="4-aspartylphosphate" evidence="2">
    <location>
        <position position="54"/>
    </location>
</feature>
<dbReference type="Pfam" id="PF00072">
    <property type="entry name" value="Response_reg"/>
    <property type="match status" value="1"/>
</dbReference>
<dbReference type="InterPro" id="IPR050595">
    <property type="entry name" value="Bact_response_regulator"/>
</dbReference>
<dbReference type="STRING" id="1817863.A2Y62_18990"/>
<dbReference type="SMART" id="SM00448">
    <property type="entry name" value="REC"/>
    <property type="match status" value="1"/>
</dbReference>
<dbReference type="PROSITE" id="PS50110">
    <property type="entry name" value="RESPONSE_REGULATORY"/>
    <property type="match status" value="1"/>
</dbReference>
<dbReference type="InterPro" id="IPR001789">
    <property type="entry name" value="Sig_transdc_resp-reg_receiver"/>
</dbReference>
<sequence length="128" mass="14822">MKECRILIVDSDRRFREDLVSALIREGYYVTACKCLTEALKCIVEVSWHCIILDVILPEMKGYEAASIIKNIDPNITIIMTTEINSKELEAKVREQKIYYYFIKSFNKEEIMLAINCLFPSGSRCLSL</sequence>
<evidence type="ECO:0000313" key="5">
    <source>
        <dbReference type="Proteomes" id="UP000178943"/>
    </source>
</evidence>
<dbReference type="Proteomes" id="UP000178943">
    <property type="component" value="Unassembled WGS sequence"/>
</dbReference>
<evidence type="ECO:0000256" key="1">
    <source>
        <dbReference type="ARBA" id="ARBA00022553"/>
    </source>
</evidence>
<evidence type="ECO:0000313" key="4">
    <source>
        <dbReference type="EMBL" id="OGF63869.1"/>
    </source>
</evidence>
<reference evidence="4 5" key="1">
    <citation type="journal article" date="2016" name="Nat. Commun.">
        <title>Thousands of microbial genomes shed light on interconnected biogeochemical processes in an aquifer system.</title>
        <authorList>
            <person name="Anantharaman K."/>
            <person name="Brown C.T."/>
            <person name="Hug L.A."/>
            <person name="Sharon I."/>
            <person name="Castelle C.J."/>
            <person name="Probst A.J."/>
            <person name="Thomas B.C."/>
            <person name="Singh A."/>
            <person name="Wilkins M.J."/>
            <person name="Karaoz U."/>
            <person name="Brodie E.L."/>
            <person name="Williams K.H."/>
            <person name="Hubbard S.S."/>
            <person name="Banfield J.F."/>
        </authorList>
    </citation>
    <scope>NUCLEOTIDE SEQUENCE [LARGE SCALE GENOMIC DNA]</scope>
</reference>
<accession>A0A1F5VK82</accession>
<protein>
    <recommendedName>
        <fullName evidence="3">Response regulatory domain-containing protein</fullName>
    </recommendedName>
</protein>
<feature type="domain" description="Response regulatory" evidence="3">
    <location>
        <begin position="5"/>
        <end position="119"/>
    </location>
</feature>
<keyword evidence="1 2" id="KW-0597">Phosphoprotein</keyword>
<dbReference type="InterPro" id="IPR011006">
    <property type="entry name" value="CheY-like_superfamily"/>
</dbReference>
<dbReference type="Gene3D" id="3.40.50.2300">
    <property type="match status" value="1"/>
</dbReference>
<dbReference type="GO" id="GO:0000160">
    <property type="term" value="P:phosphorelay signal transduction system"/>
    <property type="evidence" value="ECO:0007669"/>
    <property type="project" value="InterPro"/>
</dbReference>
<dbReference type="SUPFAM" id="SSF52172">
    <property type="entry name" value="CheY-like"/>
    <property type="match status" value="1"/>
</dbReference>
<gene>
    <name evidence="4" type="ORF">A2Y62_18990</name>
</gene>
<dbReference type="CDD" id="cd00156">
    <property type="entry name" value="REC"/>
    <property type="match status" value="1"/>
</dbReference>